<feature type="transmembrane region" description="Helical" evidence="1">
    <location>
        <begin position="77"/>
        <end position="93"/>
    </location>
</feature>
<sequence length="251" mass="28288">MNDLSYLIILALIDSLSFGTLLIPLWLLISSKEIKIKRFSIYIVTVALFYFITGLVLVISAEALLNLGETFFQSTTFQYFQLILGVGLIIISYRMDSKTIDRRTEKQEKTNPSVWRDRLLSDSNTAKQSSIMLISLAFTACLLEVATMLPYLLAIGIISSNDYSLQQSGFILFGYCIIMLLPALILLMGRVFAHNLLKKPLIHLEVWLSKNARNTTAWIIGIVGFILAANAIYELELYHLMACILNVSFVT</sequence>
<feature type="transmembrane region" description="Helical" evidence="1">
    <location>
        <begin position="214"/>
        <end position="233"/>
    </location>
</feature>
<feature type="transmembrane region" description="Helical" evidence="1">
    <location>
        <begin position="41"/>
        <end position="65"/>
    </location>
</feature>
<accession>A0A268NVA0</accession>
<keyword evidence="1" id="KW-0472">Membrane</keyword>
<proteinExistence type="predicted"/>
<evidence type="ECO:0000256" key="1">
    <source>
        <dbReference type="SAM" id="Phobius"/>
    </source>
</evidence>
<feature type="transmembrane region" description="Helical" evidence="1">
    <location>
        <begin position="170"/>
        <end position="193"/>
    </location>
</feature>
<evidence type="ECO:0000313" key="2">
    <source>
        <dbReference type="EMBL" id="PAE87348.1"/>
    </source>
</evidence>
<dbReference type="AlphaFoldDB" id="A0A268NVA0"/>
<dbReference type="Proteomes" id="UP000216207">
    <property type="component" value="Unassembled WGS sequence"/>
</dbReference>
<feature type="transmembrane region" description="Helical" evidence="1">
    <location>
        <begin position="131"/>
        <end position="158"/>
    </location>
</feature>
<reference evidence="2 3" key="1">
    <citation type="submission" date="2017-07" db="EMBL/GenBank/DDBJ databases">
        <title>Isolation and whole genome analysis of endospore-forming bacteria from heroin.</title>
        <authorList>
            <person name="Kalinowski J."/>
            <person name="Ahrens B."/>
            <person name="Al-Dilaimi A."/>
            <person name="Winkler A."/>
            <person name="Wibberg D."/>
            <person name="Schleenbecker U."/>
            <person name="Ruckert C."/>
            <person name="Wolfel R."/>
            <person name="Grass G."/>
        </authorList>
    </citation>
    <scope>NUCLEOTIDE SEQUENCE [LARGE SCALE GENOMIC DNA]</scope>
    <source>
        <strain evidence="2 3">7539</strain>
    </source>
</reference>
<dbReference type="InterPro" id="IPR021315">
    <property type="entry name" value="Gap/Sap"/>
</dbReference>
<protein>
    <recommendedName>
        <fullName evidence="4">GAP family protein</fullName>
    </recommendedName>
</protein>
<dbReference type="Pfam" id="PF11139">
    <property type="entry name" value="SfLAP"/>
    <property type="match status" value="1"/>
</dbReference>
<dbReference type="RefSeq" id="WP_095327200.1">
    <property type="nucleotide sequence ID" value="NZ_JAIEWK010000017.1"/>
</dbReference>
<evidence type="ECO:0008006" key="4">
    <source>
        <dbReference type="Google" id="ProtNLM"/>
    </source>
</evidence>
<feature type="transmembrane region" description="Helical" evidence="1">
    <location>
        <begin position="6"/>
        <end position="29"/>
    </location>
</feature>
<gene>
    <name evidence="2" type="ORF">CHH72_18735</name>
</gene>
<dbReference type="EMBL" id="NPCC01000035">
    <property type="protein sequence ID" value="PAE87348.1"/>
    <property type="molecule type" value="Genomic_DNA"/>
</dbReference>
<name>A0A268NVA0_SHOCL</name>
<comment type="caution">
    <text evidence="2">The sequence shown here is derived from an EMBL/GenBank/DDBJ whole genome shotgun (WGS) entry which is preliminary data.</text>
</comment>
<evidence type="ECO:0000313" key="3">
    <source>
        <dbReference type="Proteomes" id="UP000216207"/>
    </source>
</evidence>
<keyword evidence="1" id="KW-1133">Transmembrane helix</keyword>
<organism evidence="2 3">
    <name type="scientific">Shouchella clausii</name>
    <name type="common">Alkalihalobacillus clausii</name>
    <dbReference type="NCBI Taxonomy" id="79880"/>
    <lineage>
        <taxon>Bacteria</taxon>
        <taxon>Bacillati</taxon>
        <taxon>Bacillota</taxon>
        <taxon>Bacilli</taxon>
        <taxon>Bacillales</taxon>
        <taxon>Bacillaceae</taxon>
        <taxon>Shouchella</taxon>
    </lineage>
</organism>
<keyword evidence="1" id="KW-0812">Transmembrane</keyword>